<dbReference type="RefSeq" id="WP_006830167.1">
    <property type="nucleotide sequence ID" value="NZ_AJYB01000030.1"/>
</dbReference>
<proteinExistence type="predicted"/>
<feature type="transmembrane region" description="Helical" evidence="1">
    <location>
        <begin position="71"/>
        <end position="95"/>
    </location>
</feature>
<reference evidence="2 3" key="1">
    <citation type="journal article" date="2012" name="J. Bacteriol.">
        <title>Genome Sequence of the Antarctic Psychrophile Bacterium Planococcus antarcticus DSM 14505.</title>
        <authorList>
            <person name="Margolles A."/>
            <person name="Gueimonde M."/>
            <person name="Sanchez B."/>
        </authorList>
    </citation>
    <scope>NUCLEOTIDE SEQUENCE [LARGE SCALE GENOMIC DNA]</scope>
    <source>
        <strain evidence="2 3">DSM 14505</strain>
    </source>
</reference>
<feature type="transmembrane region" description="Helical" evidence="1">
    <location>
        <begin position="6"/>
        <end position="24"/>
    </location>
</feature>
<protein>
    <recommendedName>
        <fullName evidence="4">DUF3784 domain-containing protein</fullName>
    </recommendedName>
</protein>
<organism evidence="2 3">
    <name type="scientific">Planococcus antarcticus DSM 14505</name>
    <dbReference type="NCBI Taxonomy" id="1185653"/>
    <lineage>
        <taxon>Bacteria</taxon>
        <taxon>Bacillati</taxon>
        <taxon>Bacillota</taxon>
        <taxon>Bacilli</taxon>
        <taxon>Bacillales</taxon>
        <taxon>Caryophanaceae</taxon>
        <taxon>Planococcus</taxon>
    </lineage>
</organism>
<dbReference type="AlphaFoldDB" id="A0AA87IKP5"/>
<name>A0AA87IKP5_9BACL</name>
<dbReference type="Proteomes" id="UP000004725">
    <property type="component" value="Unassembled WGS sequence"/>
</dbReference>
<dbReference type="Pfam" id="PF12650">
    <property type="entry name" value="DUF3784"/>
    <property type="match status" value="1"/>
</dbReference>
<keyword evidence="1" id="KW-0812">Transmembrane</keyword>
<evidence type="ECO:0000256" key="1">
    <source>
        <dbReference type="SAM" id="Phobius"/>
    </source>
</evidence>
<feature type="transmembrane region" description="Helical" evidence="1">
    <location>
        <begin position="47"/>
        <end position="65"/>
    </location>
</feature>
<comment type="caution">
    <text evidence="2">The sequence shown here is derived from an EMBL/GenBank/DDBJ whole genome shotgun (WGS) entry which is preliminary data.</text>
</comment>
<evidence type="ECO:0000313" key="3">
    <source>
        <dbReference type="Proteomes" id="UP000004725"/>
    </source>
</evidence>
<accession>A0AA87IKP5</accession>
<gene>
    <name evidence="2" type="ORF">A1A1_10931</name>
</gene>
<evidence type="ECO:0000313" key="2">
    <source>
        <dbReference type="EMBL" id="EIM06460.1"/>
    </source>
</evidence>
<keyword evidence="1" id="KW-0472">Membrane</keyword>
<evidence type="ECO:0008006" key="4">
    <source>
        <dbReference type="Google" id="ProtNLM"/>
    </source>
</evidence>
<dbReference type="InterPro" id="IPR017259">
    <property type="entry name" value="UCP037672"/>
</dbReference>
<dbReference type="EMBL" id="AJYB01000030">
    <property type="protein sequence ID" value="EIM06460.1"/>
    <property type="molecule type" value="Genomic_DNA"/>
</dbReference>
<keyword evidence="1" id="KW-1133">Transmembrane helix</keyword>
<sequence>MTLGGFIVCLFVSIICFLFGFMIWKKKELSLIAGYDEKTFKGDKKKLAFAVGLLLYGIGLLTLLLPLGLEFIGSIIGTLYGIIVVFSIVVCVGYIKYISK</sequence>